<evidence type="ECO:0000256" key="10">
    <source>
        <dbReference type="SAM" id="SignalP"/>
    </source>
</evidence>
<evidence type="ECO:0000259" key="11">
    <source>
        <dbReference type="Pfam" id="PF05547"/>
    </source>
</evidence>
<reference evidence="13 14" key="1">
    <citation type="submission" date="2018-10" db="EMBL/GenBank/DDBJ databases">
        <title>Phylogenomics of Brevibacillus.</title>
        <authorList>
            <person name="Dunlap C."/>
        </authorList>
    </citation>
    <scope>NUCLEOTIDE SEQUENCE [LARGE SCALE GENOMIC DNA]</scope>
    <source>
        <strain evidence="13 14">DSM 100115</strain>
    </source>
</reference>
<dbReference type="OrthoDB" id="275270at2"/>
<dbReference type="GO" id="GO:0006508">
    <property type="term" value="P:proteolysis"/>
    <property type="evidence" value="ECO:0007669"/>
    <property type="project" value="UniProtKB-KW"/>
</dbReference>
<keyword evidence="9 13" id="KW-0482">Metalloprotease</keyword>
<evidence type="ECO:0000256" key="3">
    <source>
        <dbReference type="ARBA" id="ARBA00022525"/>
    </source>
</evidence>
<dbReference type="GO" id="GO:0005576">
    <property type="term" value="C:extracellular region"/>
    <property type="evidence" value="ECO:0007669"/>
    <property type="project" value="UniProtKB-SubCell"/>
</dbReference>
<evidence type="ECO:0000256" key="7">
    <source>
        <dbReference type="ARBA" id="ARBA00022801"/>
    </source>
</evidence>
<proteinExistence type="predicted"/>
<evidence type="ECO:0000256" key="2">
    <source>
        <dbReference type="ARBA" id="ARBA00004613"/>
    </source>
</evidence>
<protein>
    <submittedName>
        <fullName evidence="13">M6 family metalloprotease domain-containing protein</fullName>
    </submittedName>
</protein>
<evidence type="ECO:0000256" key="4">
    <source>
        <dbReference type="ARBA" id="ARBA00022670"/>
    </source>
</evidence>
<dbReference type="RefSeq" id="WP_122906832.1">
    <property type="nucleotide sequence ID" value="NZ_RHHS01000063.1"/>
</dbReference>
<comment type="caution">
    <text evidence="13">The sequence shown here is derived from an EMBL/GenBank/DDBJ whole genome shotgun (WGS) entry which is preliminary data.</text>
</comment>
<dbReference type="EMBL" id="RHHS01000063">
    <property type="protein sequence ID" value="RNB51717.1"/>
    <property type="molecule type" value="Genomic_DNA"/>
</dbReference>
<keyword evidence="14" id="KW-1185">Reference proteome</keyword>
<evidence type="ECO:0000313" key="13">
    <source>
        <dbReference type="EMBL" id="RNB51717.1"/>
    </source>
</evidence>
<dbReference type="GO" id="GO:0046872">
    <property type="term" value="F:metal ion binding"/>
    <property type="evidence" value="ECO:0007669"/>
    <property type="project" value="UniProtKB-KW"/>
</dbReference>
<keyword evidence="8" id="KW-0862">Zinc</keyword>
<keyword evidence="4 13" id="KW-0645">Protease</keyword>
<feature type="signal peptide" evidence="10">
    <location>
        <begin position="1"/>
        <end position="22"/>
    </location>
</feature>
<dbReference type="GO" id="GO:0008237">
    <property type="term" value="F:metallopeptidase activity"/>
    <property type="evidence" value="ECO:0007669"/>
    <property type="project" value="UniProtKB-KW"/>
</dbReference>
<keyword evidence="5" id="KW-0479">Metal-binding</keyword>
<evidence type="ECO:0000256" key="1">
    <source>
        <dbReference type="ARBA" id="ARBA00001947"/>
    </source>
</evidence>
<dbReference type="Proteomes" id="UP000268829">
    <property type="component" value="Unassembled WGS sequence"/>
</dbReference>
<feature type="domain" description="Peptidase M6-like" evidence="11">
    <location>
        <begin position="127"/>
        <end position="394"/>
    </location>
</feature>
<evidence type="ECO:0000256" key="9">
    <source>
        <dbReference type="ARBA" id="ARBA00023049"/>
    </source>
</evidence>
<evidence type="ECO:0000256" key="5">
    <source>
        <dbReference type="ARBA" id="ARBA00022723"/>
    </source>
</evidence>
<dbReference type="AlphaFoldDB" id="A0A3M8AM65"/>
<name>A0A3M8AM65_9BACL</name>
<dbReference type="PIRSF" id="PIRSF007519">
    <property type="entry name" value="Protease_InhA"/>
    <property type="match status" value="1"/>
</dbReference>
<dbReference type="Pfam" id="PF05547">
    <property type="entry name" value="Peptidase_M6"/>
    <property type="match status" value="1"/>
</dbReference>
<dbReference type="PANTHER" id="PTHR13062:SF12">
    <property type="entry name" value="ALPHA-2-MACROGLOBULIN DOMAIN-CONTAINING PROTEIN"/>
    <property type="match status" value="1"/>
</dbReference>
<gene>
    <name evidence="13" type="ORF">EDM57_22110</name>
</gene>
<feature type="chain" id="PRO_5039304870" evidence="10">
    <location>
        <begin position="23"/>
        <end position="754"/>
    </location>
</feature>
<organism evidence="13 14">
    <name type="scientific">Brevibacillus gelatini</name>
    <dbReference type="NCBI Taxonomy" id="1655277"/>
    <lineage>
        <taxon>Bacteria</taxon>
        <taxon>Bacillati</taxon>
        <taxon>Bacillota</taxon>
        <taxon>Bacilli</taxon>
        <taxon>Bacillales</taxon>
        <taxon>Paenibacillaceae</taxon>
        <taxon>Brevibacillus</taxon>
    </lineage>
</organism>
<comment type="subcellular location">
    <subcellularLocation>
        <location evidence="2">Secreted</location>
    </subcellularLocation>
</comment>
<sequence length="754" mass="84576">MKKGKKFLAILFSSSLVLSAFAAAPAAGLAKSKEDKHTLEVDLSTVNIDRLVKGLMEQGVIDEDADQEEINEALLEYLKDKKVPHGIDNSSSFGKKAEKSQMAALSEAAKRVAEVEDQDESELRASKRVHTDNIVVALVEFPDREHNQLPKENDTLWTKDFNEKHYREMLFNQKGYTTPEGTSMTTMAEYYYLQSGRSWTVDGVVTPWQMAEKSYKYYGGNNSSGNDAAPRDLVEETLEAVGKAIAGREEEFDQRDPYDLDGDGDLMEPDGMLDNLMLVHAGIGEETGEDADAIWSHRWTLKKPVEIPGTSLKAFDYMIQPEDGAPGVFAHEYGHNLGLPDLYDTTRQGHDSPVGAWSLMSSGSHTGKIFQTQPTGLDPWSKMMLQEMYGGKWIAPRVIDYKDLEKKKKTFGLIDASSTEMGGKVIKLNMPQVEKEPPTQPKDGDYAYFSDEGDNLNTKMISDVIDLTGASTASMSFDSWRAIETDYDYLYVNVIDEDTGESKTVEQYDDVTKGWEKETISLNDFTGKKIRVEFNYVTDGGLALPGFYLDNFEVEADGEVIFADDAEGDLKFELDGFVHFDGKGKLYDAYYLIELRSHEGVDEGLKYFRRGNSFFSYDPGMVIWYYDGRYGKTEDNNTSQHPGYGMLGVVDAHQEVRYWNNDEGNKDAIADSRYQVNDAAFSPNKTSGMNLDYIFGTMKYPSLKGVTTFDDSNDYSMPEVPEVGKILPQIGLQIKLKRVTKKFTDASVELSLKK</sequence>
<dbReference type="InterPro" id="IPR008757">
    <property type="entry name" value="Peptidase_M6-like_domain"/>
</dbReference>
<keyword evidence="3" id="KW-0964">Secreted</keyword>
<keyword evidence="7" id="KW-0378">Hydrolase</keyword>
<dbReference type="SUPFAM" id="SSF55486">
    <property type="entry name" value="Metalloproteases ('zincins'), catalytic domain"/>
    <property type="match status" value="1"/>
</dbReference>
<evidence type="ECO:0000256" key="8">
    <source>
        <dbReference type="ARBA" id="ARBA00022833"/>
    </source>
</evidence>
<dbReference type="InterPro" id="IPR012300">
    <property type="entry name" value="Pept_M6_InhA"/>
</dbReference>
<dbReference type="Pfam" id="PF20774">
    <property type="entry name" value="InhA-like_VEG"/>
    <property type="match status" value="1"/>
</dbReference>
<evidence type="ECO:0000256" key="6">
    <source>
        <dbReference type="ARBA" id="ARBA00022729"/>
    </source>
</evidence>
<comment type="cofactor">
    <cofactor evidence="1">
        <name>Zn(2+)</name>
        <dbReference type="ChEBI" id="CHEBI:29105"/>
    </cofactor>
</comment>
<accession>A0A3M8AM65</accession>
<evidence type="ECO:0000313" key="14">
    <source>
        <dbReference type="Proteomes" id="UP000268829"/>
    </source>
</evidence>
<feature type="domain" description="Immune inhibitor A-like metallopeptidase VEG" evidence="12">
    <location>
        <begin position="585"/>
        <end position="737"/>
    </location>
</feature>
<dbReference type="InterPro" id="IPR048665">
    <property type="entry name" value="InhA-like_VEG"/>
</dbReference>
<dbReference type="PANTHER" id="PTHR13062">
    <property type="entry name" value="COLLAGENASE"/>
    <property type="match status" value="1"/>
</dbReference>
<dbReference type="Pfam" id="PF20773">
    <property type="entry name" value="InhA-like_MAM"/>
    <property type="match status" value="1"/>
</dbReference>
<keyword evidence="6 10" id="KW-0732">Signal</keyword>
<evidence type="ECO:0000259" key="12">
    <source>
        <dbReference type="Pfam" id="PF20774"/>
    </source>
</evidence>
<dbReference type="NCBIfam" id="TIGR03296">
    <property type="entry name" value="M6dom_TIGR03296"/>
    <property type="match status" value="1"/>
</dbReference>
<dbReference type="Gene3D" id="2.60.120.200">
    <property type="match status" value="1"/>
</dbReference>